<dbReference type="Proteomes" id="UP001157502">
    <property type="component" value="Chromosome 27"/>
</dbReference>
<proteinExistence type="predicted"/>
<organism evidence="1 2">
    <name type="scientific">Dallia pectoralis</name>
    <name type="common">Alaska blackfish</name>
    <dbReference type="NCBI Taxonomy" id="75939"/>
    <lineage>
        <taxon>Eukaryota</taxon>
        <taxon>Metazoa</taxon>
        <taxon>Chordata</taxon>
        <taxon>Craniata</taxon>
        <taxon>Vertebrata</taxon>
        <taxon>Euteleostomi</taxon>
        <taxon>Actinopterygii</taxon>
        <taxon>Neopterygii</taxon>
        <taxon>Teleostei</taxon>
        <taxon>Protacanthopterygii</taxon>
        <taxon>Esociformes</taxon>
        <taxon>Umbridae</taxon>
        <taxon>Dallia</taxon>
    </lineage>
</organism>
<keyword evidence="2" id="KW-1185">Reference proteome</keyword>
<reference evidence="1" key="1">
    <citation type="submission" date="2021-05" db="EMBL/GenBank/DDBJ databases">
        <authorList>
            <person name="Pan Q."/>
            <person name="Jouanno E."/>
            <person name="Zahm M."/>
            <person name="Klopp C."/>
            <person name="Cabau C."/>
            <person name="Louis A."/>
            <person name="Berthelot C."/>
            <person name="Parey E."/>
            <person name="Roest Crollius H."/>
            <person name="Montfort J."/>
            <person name="Robinson-Rechavi M."/>
            <person name="Bouchez O."/>
            <person name="Lampietro C."/>
            <person name="Lopez Roques C."/>
            <person name="Donnadieu C."/>
            <person name="Postlethwait J."/>
            <person name="Bobe J."/>
            <person name="Dillon D."/>
            <person name="Chandos A."/>
            <person name="von Hippel F."/>
            <person name="Guiguen Y."/>
        </authorList>
    </citation>
    <scope>NUCLEOTIDE SEQUENCE</scope>
    <source>
        <strain evidence="1">YG-Jan2019</strain>
    </source>
</reference>
<gene>
    <name evidence="1" type="ORF">DPEC_G00296010</name>
</gene>
<dbReference type="EMBL" id="CM055754">
    <property type="protein sequence ID" value="KAJ7991311.1"/>
    <property type="molecule type" value="Genomic_DNA"/>
</dbReference>
<protein>
    <submittedName>
        <fullName evidence="1">Uncharacterized protein</fullName>
    </submittedName>
</protein>
<sequence>MLDTLRDECCIPYLDDVLCFSRSFEEHVQVLRRVLQALQRHGVKLSGPPVWEGGRRAQQGDVAWVAAHNLTSHSQPQVEPLSVMMSLKSAGRQQLVLPATYKRTVLTQLHNNMCHVGVEKVLTLARERFYWPFMKREIEEFGYPAKLHHDQGREFENELFRTLRQLAGVAHSRTSPYHPQGNPAERFNRTLLQMLRTLGENKKESWKDHLHHVLQAYNCTRHEATGFSPYYLLYGRHPRLPVDILFGLITEEGAEASGQKGYAEKWKGRMVEAYRIADANSRVLVRNLSERGGPGKLRPYWEQLIYIVREQVGDNPVYKVSPEAGGRPVRILHRNLLLQVNDLPVESPQNLTTNTTESQTRRKRARDIPKSTQEAQGTDISDSEEEGSVPRYWLRIPMEKQRVERYLPVSPVTPDFQNRVERDETYLGETSPAEPEQDRESVRDEEQGLSSEDEHGMEQLQPATVQEDLHAVHQENIVSTSQPDHQIPMRQSTRERRPGYVFTYPSLGQPAYHPRSTVSAAQPAQCTYQCLYTPYPHHFQPPSISPYPYLPVVYPAHCG</sequence>
<evidence type="ECO:0000313" key="2">
    <source>
        <dbReference type="Proteomes" id="UP001157502"/>
    </source>
</evidence>
<comment type="caution">
    <text evidence="1">The sequence shown here is derived from an EMBL/GenBank/DDBJ whole genome shotgun (WGS) entry which is preliminary data.</text>
</comment>
<name>A0ACC2FIW5_DALPE</name>
<evidence type="ECO:0000313" key="1">
    <source>
        <dbReference type="EMBL" id="KAJ7991311.1"/>
    </source>
</evidence>
<accession>A0ACC2FIW5</accession>